<sequence>MSSTSPWMCNIESDNTNDYSNTSEHLFFGIFNDLPENIAQKIPRPITPFQANSEHLKNNNKNVSFDKKLSYDIEIDLASCGKSKMIQRNIQPSCFSPAPSFLDDSGLISSSPYLSVF</sequence>
<gene>
    <name evidence="1" type="ORF">M9Y10_037976</name>
</gene>
<organism evidence="1 2">
    <name type="scientific">Tritrichomonas musculus</name>
    <dbReference type="NCBI Taxonomy" id="1915356"/>
    <lineage>
        <taxon>Eukaryota</taxon>
        <taxon>Metamonada</taxon>
        <taxon>Parabasalia</taxon>
        <taxon>Tritrichomonadida</taxon>
        <taxon>Tritrichomonadidae</taxon>
        <taxon>Tritrichomonas</taxon>
    </lineage>
</organism>
<protein>
    <submittedName>
        <fullName evidence="1">Uncharacterized protein</fullName>
    </submittedName>
</protein>
<dbReference type="EMBL" id="JAPFFF010000006">
    <property type="protein sequence ID" value="KAK8886942.1"/>
    <property type="molecule type" value="Genomic_DNA"/>
</dbReference>
<evidence type="ECO:0000313" key="2">
    <source>
        <dbReference type="Proteomes" id="UP001470230"/>
    </source>
</evidence>
<reference evidence="1 2" key="1">
    <citation type="submission" date="2024-04" db="EMBL/GenBank/DDBJ databases">
        <title>Tritrichomonas musculus Genome.</title>
        <authorList>
            <person name="Alves-Ferreira E."/>
            <person name="Grigg M."/>
            <person name="Lorenzi H."/>
            <person name="Galac M."/>
        </authorList>
    </citation>
    <scope>NUCLEOTIDE SEQUENCE [LARGE SCALE GENOMIC DNA]</scope>
    <source>
        <strain evidence="1 2">EAF2021</strain>
    </source>
</reference>
<comment type="caution">
    <text evidence="1">The sequence shown here is derived from an EMBL/GenBank/DDBJ whole genome shotgun (WGS) entry which is preliminary data.</text>
</comment>
<name>A0ABR2K738_9EUKA</name>
<keyword evidence="2" id="KW-1185">Reference proteome</keyword>
<evidence type="ECO:0000313" key="1">
    <source>
        <dbReference type="EMBL" id="KAK8886942.1"/>
    </source>
</evidence>
<proteinExistence type="predicted"/>
<accession>A0ABR2K738</accession>
<dbReference type="Proteomes" id="UP001470230">
    <property type="component" value="Unassembled WGS sequence"/>
</dbReference>